<protein>
    <recommendedName>
        <fullName evidence="2">DUF4861 domain-containing protein</fullName>
    </recommendedName>
</protein>
<proteinExistence type="predicted"/>
<dbReference type="InterPro" id="IPR032342">
    <property type="entry name" value="DUF4861"/>
</dbReference>
<accession>A0A3B1CKA0</accession>
<dbReference type="AlphaFoldDB" id="A0A3B1CKA0"/>
<name>A0A3B1CKA0_9ZZZZ</name>
<dbReference type="Pfam" id="PF16153">
    <property type="entry name" value="DUF4861"/>
    <property type="match status" value="1"/>
</dbReference>
<reference evidence="1" key="1">
    <citation type="submission" date="2018-06" db="EMBL/GenBank/DDBJ databases">
        <authorList>
            <person name="Zhirakovskaya E."/>
        </authorList>
    </citation>
    <scope>NUCLEOTIDE SEQUENCE</scope>
</reference>
<evidence type="ECO:0008006" key="2">
    <source>
        <dbReference type="Google" id="ProtNLM"/>
    </source>
</evidence>
<dbReference type="EMBL" id="UOGD01000424">
    <property type="protein sequence ID" value="VAX28692.1"/>
    <property type="molecule type" value="Genomic_DNA"/>
</dbReference>
<organism evidence="1">
    <name type="scientific">hydrothermal vent metagenome</name>
    <dbReference type="NCBI Taxonomy" id="652676"/>
    <lineage>
        <taxon>unclassified sequences</taxon>
        <taxon>metagenomes</taxon>
        <taxon>ecological metagenomes</taxon>
    </lineage>
</organism>
<gene>
    <name evidence="1" type="ORF">MNBD_IGNAVI01-316</name>
</gene>
<sequence>MLSYKILKREMKNIQKLQASSIFILITCVGLFAQENQTTFTVANEQNISRIHETVSIDLSKTNFTSNVGVTDDKNNSIVSQLIDNDGDDKFDELIFQDDFKGNETKTYHLKKSDKKEQTESKVYATVVEGREDIAWESDKIAFRMYGPPLAKEVDNGIDVWVKSVDYLIVDKWYREEEEGIKSYHVDGGEGADFFSVGRSLGAGGSAITLNDSLFQSGVYKSYKILANGPIRTMFKLNYEFDVNGKKITEEKTIQLDAGSYINKIMTRYSTVPDDAKFVAGLVKRGNTSVSTDFDNSIISLWGDISNKKSDGELGTAVILPYGNNLEIIEDSTHILLLSSLNDKPMIYYAGADWTKREDFASEKDWLNYVKDTSLKIRNPLNVKIVK</sequence>
<evidence type="ECO:0000313" key="1">
    <source>
        <dbReference type="EMBL" id="VAX28692.1"/>
    </source>
</evidence>